<evidence type="ECO:0000256" key="3">
    <source>
        <dbReference type="ARBA" id="ARBA00022729"/>
    </source>
</evidence>
<dbReference type="PANTHER" id="PTHR47245">
    <property type="entry name" value="PEPTIDYLPROLYL ISOMERASE"/>
    <property type="match status" value="1"/>
</dbReference>
<keyword evidence="9" id="KW-1185">Reference proteome</keyword>
<dbReference type="OrthoDB" id="507969at2"/>
<dbReference type="InterPro" id="IPR027304">
    <property type="entry name" value="Trigger_fact/SurA_dom_sf"/>
</dbReference>
<accession>A0A0M2PRI3</accession>
<dbReference type="Pfam" id="PF00639">
    <property type="entry name" value="Rotamase"/>
    <property type="match status" value="1"/>
</dbReference>
<proteinExistence type="predicted"/>
<dbReference type="InterPro" id="IPR046357">
    <property type="entry name" value="PPIase_dom_sf"/>
</dbReference>
<dbReference type="InterPro" id="IPR000297">
    <property type="entry name" value="PPIase_PpiC"/>
</dbReference>
<keyword evidence="4 6" id="KW-0697">Rotamase</keyword>
<evidence type="ECO:0000259" key="7">
    <source>
        <dbReference type="PROSITE" id="PS50198"/>
    </source>
</evidence>
<name>A0A0M2PRI3_PROHO</name>
<comment type="caution">
    <text evidence="8">The sequence shown here is derived from an EMBL/GenBank/DDBJ whole genome shotgun (WGS) entry which is preliminary data.</text>
</comment>
<dbReference type="Gene3D" id="3.10.50.40">
    <property type="match status" value="1"/>
</dbReference>
<dbReference type="Proteomes" id="UP000034681">
    <property type="component" value="Unassembled WGS sequence"/>
</dbReference>
<evidence type="ECO:0000256" key="4">
    <source>
        <dbReference type="ARBA" id="ARBA00023110"/>
    </source>
</evidence>
<keyword evidence="5 6" id="KW-0413">Isomerase</keyword>
<dbReference type="RefSeq" id="WP_017712653.1">
    <property type="nucleotide sequence ID" value="NZ_KB235937.1"/>
</dbReference>
<evidence type="ECO:0000256" key="6">
    <source>
        <dbReference type="PROSITE-ProRule" id="PRU00278"/>
    </source>
</evidence>
<evidence type="ECO:0000256" key="2">
    <source>
        <dbReference type="ARBA" id="ARBA00013194"/>
    </source>
</evidence>
<feature type="domain" description="PpiC" evidence="7">
    <location>
        <begin position="114"/>
        <end position="206"/>
    </location>
</feature>
<evidence type="ECO:0000256" key="5">
    <source>
        <dbReference type="ARBA" id="ARBA00023235"/>
    </source>
</evidence>
<dbReference type="eggNOG" id="COG0760">
    <property type="taxonomic scope" value="Bacteria"/>
</dbReference>
<dbReference type="EMBL" id="AJTX02000006">
    <property type="protein sequence ID" value="KKI99155.1"/>
    <property type="molecule type" value="Genomic_DNA"/>
</dbReference>
<keyword evidence="3" id="KW-0732">Signal</keyword>
<dbReference type="STRING" id="317619.GCA_000332315_02247"/>
<dbReference type="AlphaFoldDB" id="A0A0M2PRI3"/>
<evidence type="ECO:0000313" key="9">
    <source>
        <dbReference type="Proteomes" id="UP000034681"/>
    </source>
</evidence>
<organism evidence="8 9">
    <name type="scientific">Prochlorothrix hollandica PCC 9006 = CALU 1027</name>
    <dbReference type="NCBI Taxonomy" id="317619"/>
    <lineage>
        <taxon>Bacteria</taxon>
        <taxon>Bacillati</taxon>
        <taxon>Cyanobacteriota</taxon>
        <taxon>Cyanophyceae</taxon>
        <taxon>Prochlorotrichales</taxon>
        <taxon>Prochlorotrichaceae</taxon>
        <taxon>Prochlorothrix</taxon>
    </lineage>
</organism>
<dbReference type="PROSITE" id="PS50198">
    <property type="entry name" value="PPIC_PPIASE_2"/>
    <property type="match status" value="1"/>
</dbReference>
<dbReference type="EC" id="5.2.1.8" evidence="2"/>
<reference evidence="8" key="1">
    <citation type="submission" date="2012-04" db="EMBL/GenBank/DDBJ databases">
        <authorList>
            <person name="Borisov I.G."/>
            <person name="Ivanikova N.V."/>
            <person name="Pinevich A.V."/>
        </authorList>
    </citation>
    <scope>NUCLEOTIDE SEQUENCE</scope>
    <source>
        <strain evidence="8">CALU 1027</strain>
    </source>
</reference>
<protein>
    <recommendedName>
        <fullName evidence="2">peptidylprolyl isomerase</fullName>
        <ecNumber evidence="2">5.2.1.8</ecNumber>
    </recommendedName>
</protein>
<dbReference type="GO" id="GO:0003755">
    <property type="term" value="F:peptidyl-prolyl cis-trans isomerase activity"/>
    <property type="evidence" value="ECO:0007669"/>
    <property type="project" value="UniProtKB-KW"/>
</dbReference>
<evidence type="ECO:0000313" key="8">
    <source>
        <dbReference type="EMBL" id="KKI99155.1"/>
    </source>
</evidence>
<evidence type="ECO:0000256" key="1">
    <source>
        <dbReference type="ARBA" id="ARBA00000971"/>
    </source>
</evidence>
<dbReference type="SUPFAM" id="SSF109998">
    <property type="entry name" value="Triger factor/SurA peptide-binding domain-like"/>
    <property type="match status" value="1"/>
</dbReference>
<dbReference type="InterPro" id="IPR050245">
    <property type="entry name" value="PrsA_foldase"/>
</dbReference>
<dbReference type="SUPFAM" id="SSF54534">
    <property type="entry name" value="FKBP-like"/>
    <property type="match status" value="1"/>
</dbReference>
<dbReference type="PANTHER" id="PTHR47245:SF1">
    <property type="entry name" value="FOLDASE PROTEIN PRSA"/>
    <property type="match status" value="1"/>
</dbReference>
<gene>
    <name evidence="8" type="ORF">PROH_15410</name>
</gene>
<sequence>MTFDLHIGDQRITATTVMPLLARYQLIPKLAQEVILETAIAPVPCTPEETQAAVQQFCEQNKLANPEQGRAWLAQQAMDPNELENLATKGLKLQRFKEQNFGNKLESYFLQRKSALDQVVYSLIRSKDVGIAQEVYFRIEDHPDEMTALARQYSEGPESQTGGLIGPQELSTPHPVLARLLSISQPGQLWPPTRVGEWMIIVRLEKFIPAQLDETIQQRLMGELFSQWLQEQMKGVKLVSASSSPSTV</sequence>
<comment type="catalytic activity">
    <reaction evidence="1">
        <text>[protein]-peptidylproline (omega=180) = [protein]-peptidylproline (omega=0)</text>
        <dbReference type="Rhea" id="RHEA:16237"/>
        <dbReference type="Rhea" id="RHEA-COMP:10747"/>
        <dbReference type="Rhea" id="RHEA-COMP:10748"/>
        <dbReference type="ChEBI" id="CHEBI:83833"/>
        <dbReference type="ChEBI" id="CHEBI:83834"/>
        <dbReference type="EC" id="5.2.1.8"/>
    </reaction>
</comment>